<dbReference type="EMBL" id="RBDX01000011">
    <property type="protein sequence ID" value="RKN08398.1"/>
    <property type="molecule type" value="Genomic_DNA"/>
</dbReference>
<dbReference type="InterPro" id="IPR049249">
    <property type="entry name" value="DUF6882"/>
</dbReference>
<sequence length="493" mass="51939">MIMSTFSDALLALARPRLAWVSEQLDLFDTLVPHGATRFDLDAPSLWRGGVTLRGHVLGTYALDGAWLWAWGNDSLAGTRGAQLSASLREIGEWDDVPELAGRTLDLTGFPDPRLAAHHLLLICMGLLDARGAAVCALNERGLALLVTDDPAVPRAEPRPRRLVDALLAGPALLPGRDASVAVKGWFARHGVKPSATGEGFAGRLPEGDTVTVTLGGGAVREVSLTGADGGPAALAAADEQELIDPRRDEIDADRCFPAPLLMATARSIAYSLRETAAMVDYAGEHLGFEGRPPVWDAAAGELRFPGGALAARALGSYDLGEGWFAWAPGTEDIRAAYRAAAGLPEDVDIPELADGRLELAPYLTPEALAVGLTRAAATCAGLVFTSLGGQFLAVTDARVTGRDLGPSTFPDAAAAEAKAGASWLHGQTPADERPRVMRAVAEAYFTRLGRPVHGHGLPDFLSGEFGLYEVRVHFAPDGTLGDATTGMMWTPH</sequence>
<proteinExistence type="predicted"/>
<gene>
    <name evidence="2" type="ORF">D7318_16525</name>
    <name evidence="1" type="ORF">D7319_15915</name>
</gene>
<name>A0A3A9W5G8_9ACTN</name>
<reference evidence="3 4" key="1">
    <citation type="submission" date="2018-09" db="EMBL/GenBank/DDBJ databases">
        <title>Streptomyces sp. nov. DS1-2, an endophytic actinomycete isolated from roots of Dendrobium scabrilingue.</title>
        <authorList>
            <person name="Kuncharoen N."/>
            <person name="Kudo T."/>
            <person name="Ohkuma M."/>
            <person name="Yuki M."/>
            <person name="Tanasupawat S."/>
        </authorList>
    </citation>
    <scope>NUCLEOTIDE SEQUENCE [LARGE SCALE GENOMIC DNA]</scope>
    <source>
        <strain evidence="1 4">AZ1-7</strain>
        <strain evidence="2 3">DS1-2</strain>
    </source>
</reference>
<organism evidence="1 4">
    <name type="scientific">Streptomyces radicis</name>
    <dbReference type="NCBI Taxonomy" id="1750517"/>
    <lineage>
        <taxon>Bacteria</taxon>
        <taxon>Bacillati</taxon>
        <taxon>Actinomycetota</taxon>
        <taxon>Actinomycetes</taxon>
        <taxon>Kitasatosporales</taxon>
        <taxon>Streptomycetaceae</taxon>
        <taxon>Streptomyces</taxon>
    </lineage>
</organism>
<dbReference type="AlphaFoldDB" id="A0A3A9W5G8"/>
<protein>
    <submittedName>
        <fullName evidence="1">Uncharacterized protein</fullName>
    </submittedName>
</protein>
<keyword evidence="3" id="KW-1185">Reference proteome</keyword>
<dbReference type="Pfam" id="PF21813">
    <property type="entry name" value="DUF6882"/>
    <property type="match status" value="1"/>
</dbReference>
<comment type="caution">
    <text evidence="1">The sequence shown here is derived from an EMBL/GenBank/DDBJ whole genome shotgun (WGS) entry which is preliminary data.</text>
</comment>
<dbReference type="EMBL" id="RBDY01000011">
    <property type="protein sequence ID" value="RKN21567.1"/>
    <property type="molecule type" value="Genomic_DNA"/>
</dbReference>
<dbReference type="Proteomes" id="UP000268652">
    <property type="component" value="Unassembled WGS sequence"/>
</dbReference>
<accession>A0A3A9W5G8</accession>
<dbReference type="Proteomes" id="UP000275024">
    <property type="component" value="Unassembled WGS sequence"/>
</dbReference>
<evidence type="ECO:0000313" key="4">
    <source>
        <dbReference type="Proteomes" id="UP000275024"/>
    </source>
</evidence>
<evidence type="ECO:0000313" key="2">
    <source>
        <dbReference type="EMBL" id="RKN21567.1"/>
    </source>
</evidence>
<evidence type="ECO:0000313" key="3">
    <source>
        <dbReference type="Proteomes" id="UP000268652"/>
    </source>
</evidence>
<evidence type="ECO:0000313" key="1">
    <source>
        <dbReference type="EMBL" id="RKN08398.1"/>
    </source>
</evidence>